<dbReference type="SUPFAM" id="SSF52540">
    <property type="entry name" value="P-loop containing nucleoside triphosphate hydrolases"/>
    <property type="match status" value="1"/>
</dbReference>
<sequence>MCGEGEMEKGGFFITNVEFSCSKESLKRIPVNIDKHLSCFGKDETGNTLVFLRLSLKDEGLTSISGVEEYSHLQYVDFSNNRLTDLKPLGSLPFLLELNVSHNCLTNLLDFSPPWNLMKADFSYNNISQIEDLSEFHTLCVLILKNNKISEYRGLHNCKSLSDLDLSSNCLTKVSFLKCLPLVRLNLSHNKIRFIENLENLKFLQELNLNCNQISSLESINSCYALSSLQLEDNQLLDLLQLHHLGGLKLLFKLSLKSNKICERVGYFDWVLTTLPQLRWLDGTRLTVTDKVLTKNKVQPPVDLQASTDHLTNIILSYLQPAKLRASFLTDKPYPTLLVVGPRGSGKSYIVQKLLEEFPKDFGYLVAHTTRNKREKITERKYYFVSSAEFRDLMLKGSFLQTWQSPEGEKYGLTWNAIDNVASEKKCCLGSMELEGALSLSYSHLKPILILAFPESESIHRLQLNKLQGNETHSQWAISRRHTYQKYQQDYPKLFAVVVNTDNLQEAYQQVRQFVTSQGNIVKNY</sequence>
<dbReference type="PROSITE" id="PS51450">
    <property type="entry name" value="LRR"/>
    <property type="match status" value="5"/>
</dbReference>
<dbReference type="RefSeq" id="XP_022251112.1">
    <property type="nucleotide sequence ID" value="XM_022395404.1"/>
</dbReference>
<evidence type="ECO:0000313" key="5">
    <source>
        <dbReference type="Proteomes" id="UP000694941"/>
    </source>
</evidence>
<evidence type="ECO:0000259" key="4">
    <source>
        <dbReference type="PROSITE" id="PS50052"/>
    </source>
</evidence>
<dbReference type="PANTHER" id="PTHR23117:SF18">
    <property type="entry name" value="LEUCINE-RICH REPEAT AND GUANYLATE KINASE DOMAIN-CONTAINING PROTEIN"/>
    <property type="match status" value="1"/>
</dbReference>
<dbReference type="InterPro" id="IPR008144">
    <property type="entry name" value="Guanylate_kin-like_dom"/>
</dbReference>
<evidence type="ECO:0000313" key="6">
    <source>
        <dbReference type="RefSeq" id="XP_022251111.1"/>
    </source>
</evidence>
<dbReference type="RefSeq" id="XP_022251115.1">
    <property type="nucleotide sequence ID" value="XM_022395407.1"/>
</dbReference>
<dbReference type="RefSeq" id="XP_022251117.1">
    <property type="nucleotide sequence ID" value="XM_022395409.1"/>
</dbReference>
<dbReference type="GeneID" id="106467264"/>
<accession>A0ABM1T5F7</accession>
<evidence type="ECO:0000313" key="12">
    <source>
        <dbReference type="RefSeq" id="XP_022251117.1"/>
    </source>
</evidence>
<dbReference type="Pfam" id="PF12799">
    <property type="entry name" value="LRR_4"/>
    <property type="match status" value="1"/>
</dbReference>
<dbReference type="InterPro" id="IPR027417">
    <property type="entry name" value="P-loop_NTPase"/>
</dbReference>
<dbReference type="SUPFAM" id="SSF52058">
    <property type="entry name" value="L domain-like"/>
    <property type="match status" value="1"/>
</dbReference>
<dbReference type="Pfam" id="PF00625">
    <property type="entry name" value="Guanylate_kin"/>
    <property type="match status" value="1"/>
</dbReference>
<dbReference type="Proteomes" id="UP000694941">
    <property type="component" value="Unplaced"/>
</dbReference>
<dbReference type="RefSeq" id="XP_022251114.1">
    <property type="nucleotide sequence ID" value="XM_022395406.1"/>
</dbReference>
<dbReference type="SMART" id="SM00365">
    <property type="entry name" value="LRR_SD22"/>
    <property type="match status" value="5"/>
</dbReference>
<protein>
    <submittedName>
        <fullName evidence="6 7">Leucine-rich repeat and guanylate kinase domain-containing protein-like isoform X1</fullName>
    </submittedName>
</protein>
<evidence type="ECO:0000256" key="2">
    <source>
        <dbReference type="ARBA" id="ARBA00022679"/>
    </source>
</evidence>
<dbReference type="Gene3D" id="3.80.10.10">
    <property type="entry name" value="Ribonuclease Inhibitor"/>
    <property type="match status" value="2"/>
</dbReference>
<name>A0ABM1T5F7_LIMPO</name>
<dbReference type="InterPro" id="IPR025875">
    <property type="entry name" value="Leu-rich_rpt_4"/>
</dbReference>
<keyword evidence="5" id="KW-1185">Reference proteome</keyword>
<evidence type="ECO:0000313" key="7">
    <source>
        <dbReference type="RefSeq" id="XP_022251112.1"/>
    </source>
</evidence>
<proteinExistence type="predicted"/>
<organism evidence="5 8">
    <name type="scientific">Limulus polyphemus</name>
    <name type="common">Atlantic horseshoe crab</name>
    <dbReference type="NCBI Taxonomy" id="6850"/>
    <lineage>
        <taxon>Eukaryota</taxon>
        <taxon>Metazoa</taxon>
        <taxon>Ecdysozoa</taxon>
        <taxon>Arthropoda</taxon>
        <taxon>Chelicerata</taxon>
        <taxon>Merostomata</taxon>
        <taxon>Xiphosura</taxon>
        <taxon>Limulidae</taxon>
        <taxon>Limulus</taxon>
    </lineage>
</organism>
<dbReference type="Pfam" id="PF14580">
    <property type="entry name" value="LRR_9"/>
    <property type="match status" value="1"/>
</dbReference>
<dbReference type="InterPro" id="IPR032675">
    <property type="entry name" value="LRR_dom_sf"/>
</dbReference>
<reference evidence="6 7" key="1">
    <citation type="submission" date="2025-05" db="UniProtKB">
        <authorList>
            <consortium name="RefSeq"/>
        </authorList>
    </citation>
    <scope>IDENTIFICATION</scope>
    <source>
        <tissue evidence="6 7">Muscle</tissue>
    </source>
</reference>
<keyword evidence="3" id="KW-0677">Repeat</keyword>
<evidence type="ECO:0000313" key="8">
    <source>
        <dbReference type="RefSeq" id="XP_022251113.1"/>
    </source>
</evidence>
<evidence type="ECO:0000313" key="11">
    <source>
        <dbReference type="RefSeq" id="XP_022251116.1"/>
    </source>
</evidence>
<gene>
    <name evidence="6 7 8 9 10 11 12" type="primary">LOC106467264</name>
</gene>
<dbReference type="PANTHER" id="PTHR23117">
    <property type="entry name" value="GUANYLATE KINASE-RELATED"/>
    <property type="match status" value="1"/>
</dbReference>
<evidence type="ECO:0000256" key="3">
    <source>
        <dbReference type="ARBA" id="ARBA00022737"/>
    </source>
</evidence>
<dbReference type="InterPro" id="IPR008145">
    <property type="entry name" value="GK/Ca_channel_bsu"/>
</dbReference>
<dbReference type="SMART" id="SM00072">
    <property type="entry name" value="GuKc"/>
    <property type="match status" value="1"/>
</dbReference>
<keyword evidence="1" id="KW-0433">Leucine-rich repeat</keyword>
<dbReference type="PROSITE" id="PS50052">
    <property type="entry name" value="GUANYLATE_KINASE_2"/>
    <property type="match status" value="1"/>
</dbReference>
<dbReference type="InterPro" id="IPR001611">
    <property type="entry name" value="Leu-rich_rpt"/>
</dbReference>
<evidence type="ECO:0000313" key="10">
    <source>
        <dbReference type="RefSeq" id="XP_022251115.1"/>
    </source>
</evidence>
<dbReference type="RefSeq" id="XP_022251116.1">
    <property type="nucleotide sequence ID" value="XM_022395408.1"/>
</dbReference>
<keyword evidence="2" id="KW-0808">Transferase</keyword>
<feature type="domain" description="Guanylate kinase-like" evidence="4">
    <location>
        <begin position="334"/>
        <end position="516"/>
    </location>
</feature>
<evidence type="ECO:0000313" key="9">
    <source>
        <dbReference type="RefSeq" id="XP_022251114.1"/>
    </source>
</evidence>
<dbReference type="RefSeq" id="XP_022251111.1">
    <property type="nucleotide sequence ID" value="XM_022395403.1"/>
</dbReference>
<dbReference type="RefSeq" id="XP_022251113.1">
    <property type="nucleotide sequence ID" value="XM_022395405.1"/>
</dbReference>
<dbReference type="Gene3D" id="3.40.50.300">
    <property type="entry name" value="P-loop containing nucleotide triphosphate hydrolases"/>
    <property type="match status" value="1"/>
</dbReference>
<evidence type="ECO:0000256" key="1">
    <source>
        <dbReference type="ARBA" id="ARBA00022614"/>
    </source>
</evidence>